<dbReference type="OMA" id="ICSCAHE"/>
<reference evidence="3" key="1">
    <citation type="submission" date="2025-08" db="UniProtKB">
        <authorList>
            <consortium name="RefSeq"/>
        </authorList>
    </citation>
    <scope>IDENTIFICATION</scope>
</reference>
<feature type="domain" description="TTF-type" evidence="1">
    <location>
        <begin position="49"/>
        <end position="145"/>
    </location>
</feature>
<keyword evidence="2" id="KW-1185">Reference proteome</keyword>
<name>A0A9W2ZF98_BIOGL</name>
<organism evidence="2 3">
    <name type="scientific">Biomphalaria glabrata</name>
    <name type="common">Bloodfluke planorb</name>
    <name type="synonym">Freshwater snail</name>
    <dbReference type="NCBI Taxonomy" id="6526"/>
    <lineage>
        <taxon>Eukaryota</taxon>
        <taxon>Metazoa</taxon>
        <taxon>Spiralia</taxon>
        <taxon>Lophotrochozoa</taxon>
        <taxon>Mollusca</taxon>
        <taxon>Gastropoda</taxon>
        <taxon>Heterobranchia</taxon>
        <taxon>Euthyneura</taxon>
        <taxon>Panpulmonata</taxon>
        <taxon>Hygrophila</taxon>
        <taxon>Lymnaeoidea</taxon>
        <taxon>Planorbidae</taxon>
        <taxon>Biomphalaria</taxon>
    </lineage>
</organism>
<dbReference type="SUPFAM" id="SSF53098">
    <property type="entry name" value="Ribonuclease H-like"/>
    <property type="match status" value="1"/>
</dbReference>
<dbReference type="GeneID" id="129924021"/>
<gene>
    <name evidence="3" type="primary">LOC129924021</name>
</gene>
<dbReference type="RefSeq" id="XP_055873594.1">
    <property type="nucleotide sequence ID" value="XM_056017619.1"/>
</dbReference>
<dbReference type="OrthoDB" id="6141827at2759"/>
<protein>
    <submittedName>
        <fullName evidence="3">Zinc finger MYM-type protein 1-like</fullName>
    </submittedName>
</protein>
<evidence type="ECO:0000313" key="3">
    <source>
        <dbReference type="RefSeq" id="XP_055873594.1"/>
    </source>
</evidence>
<dbReference type="AlphaFoldDB" id="A0A9W2ZF98"/>
<accession>A0A9W2ZF98</accession>
<sequence>MLLDSHDFGYIDFDSITGLSNVADNLRMELISRGPEVFQKKDANFAVSAGRSMTLTWFKRSLPNGKEVNRSWLLYSPSKKSVYCFCCVLFTSTSSNSRSSFELSSGFCNWRHTERLRDHENSPSHRISFTKWKELEHRISQGMLIDMEVEKQIQHEKQKWREVLKRILACIKFLASQNLALRGHCESLAEDDTECYNIGNFLATMKLIAQFDPLLSSHLQHSKNVPGSVSYLSPRIQNEFISLLASTVRKQILCDIRRNKYYGLMLDSTPDLAHREQLSEVIRFVDVNFKTKKVTIKESFLGFIQLHAKDAATLENVIVEQLQADNLPIADCRSQCYDNAAVMAGELSGLQQRIAIRNPQASFCFNCSMGENERIAWNYIGITLKRECPTRWSARQDAVNAIHEQFDGFLQLLENLYEDGTQTSETQNDAYSLLQNVMNFNFITLLDFWHAVLSKIDRIQKRLQDPSMNFHDAALDLEGLQQRLSSIREDVCITAVNAAKVLCEKLGIRIEERIKRRKQMPGENAGDAGLAAVEEITRIMKSVIDRLIQEMTTRFGRLETLDEKFGFLFNISKLFANDTSNDIQQHCATLADFYKTDIDGTELFVEISDCSMLLKTRPDATPSSPLELLSFIIS</sequence>
<proteinExistence type="predicted"/>
<dbReference type="Proteomes" id="UP001165740">
    <property type="component" value="Chromosome 18"/>
</dbReference>
<evidence type="ECO:0000259" key="1">
    <source>
        <dbReference type="SMART" id="SM00597"/>
    </source>
</evidence>
<dbReference type="InterPro" id="IPR012337">
    <property type="entry name" value="RNaseH-like_sf"/>
</dbReference>
<dbReference type="PANTHER" id="PTHR45749:SF21">
    <property type="entry name" value="DUF4371 DOMAIN-CONTAINING PROTEIN"/>
    <property type="match status" value="1"/>
</dbReference>
<dbReference type="Pfam" id="PF14291">
    <property type="entry name" value="DUF4371"/>
    <property type="match status" value="1"/>
</dbReference>
<evidence type="ECO:0000313" key="2">
    <source>
        <dbReference type="Proteomes" id="UP001165740"/>
    </source>
</evidence>
<dbReference type="SMART" id="SM00597">
    <property type="entry name" value="ZnF_TTF"/>
    <property type="match status" value="1"/>
</dbReference>
<dbReference type="InterPro" id="IPR006580">
    <property type="entry name" value="Znf_TTF"/>
</dbReference>
<dbReference type="InterPro" id="IPR025398">
    <property type="entry name" value="DUF4371"/>
</dbReference>
<dbReference type="PANTHER" id="PTHR45749">
    <property type="match status" value="1"/>
</dbReference>